<comment type="caution">
    <text evidence="2">The sequence shown here is derived from an EMBL/GenBank/DDBJ whole genome shotgun (WGS) entry which is preliminary data.</text>
</comment>
<protein>
    <submittedName>
        <fullName evidence="2">Uncharacterized protein</fullName>
    </submittedName>
</protein>
<sequence length="354" mass="38017">MHKITHFLVLGAQLQRRSLLMSFQSSGRQTGGAGFAISRFQLAVRFTLCSGTVGSLRPPLALSVNPQAALGDSLPGSDSPLQSAAHSGQATRLIPSHSATSLLSPAFTTALIKCIHQGFCRTTGPLHLRDKTAARCLGMVNAVSEALIGHREKAAEAPHRRIIQHKHADANQASALHGEGKWRREEEEEEEEGSLRLCYHGDGMHPISLPLNPPPPTPTTPPPPPPPPPSPPPLSFPCLLYSLVSVLPWRHTSVWSLPATCFTPLLWVGLLLRVGPPPPEAHSASEDTQQPLEDSVYEGLASVGRGVRGVDAEMSQMVPPLASYVGSSAWSPAPSESWDRWRRIPPAGAFVAEE</sequence>
<dbReference type="AlphaFoldDB" id="A0A9N7UAZ9"/>
<keyword evidence="3" id="KW-1185">Reference proteome</keyword>
<organism evidence="2 3">
    <name type="scientific">Pleuronectes platessa</name>
    <name type="common">European plaice</name>
    <dbReference type="NCBI Taxonomy" id="8262"/>
    <lineage>
        <taxon>Eukaryota</taxon>
        <taxon>Metazoa</taxon>
        <taxon>Chordata</taxon>
        <taxon>Craniata</taxon>
        <taxon>Vertebrata</taxon>
        <taxon>Euteleostomi</taxon>
        <taxon>Actinopterygii</taxon>
        <taxon>Neopterygii</taxon>
        <taxon>Teleostei</taxon>
        <taxon>Neoteleostei</taxon>
        <taxon>Acanthomorphata</taxon>
        <taxon>Carangaria</taxon>
        <taxon>Pleuronectiformes</taxon>
        <taxon>Pleuronectoidei</taxon>
        <taxon>Pleuronectidae</taxon>
        <taxon>Pleuronectes</taxon>
    </lineage>
</organism>
<feature type="region of interest" description="Disordered" evidence="1">
    <location>
        <begin position="165"/>
        <end position="194"/>
    </location>
</feature>
<name>A0A9N7UAZ9_PLEPL</name>
<evidence type="ECO:0000313" key="3">
    <source>
        <dbReference type="Proteomes" id="UP001153269"/>
    </source>
</evidence>
<reference evidence="2" key="1">
    <citation type="submission" date="2020-03" db="EMBL/GenBank/DDBJ databases">
        <authorList>
            <person name="Weist P."/>
        </authorList>
    </citation>
    <scope>NUCLEOTIDE SEQUENCE</scope>
</reference>
<accession>A0A9N7UAZ9</accession>
<dbReference type="EMBL" id="CADEAL010000980">
    <property type="protein sequence ID" value="CAB1427600.1"/>
    <property type="molecule type" value="Genomic_DNA"/>
</dbReference>
<dbReference type="Proteomes" id="UP001153269">
    <property type="component" value="Unassembled WGS sequence"/>
</dbReference>
<gene>
    <name evidence="2" type="ORF">PLEPLA_LOCUS15541</name>
</gene>
<evidence type="ECO:0000256" key="1">
    <source>
        <dbReference type="SAM" id="MobiDB-lite"/>
    </source>
</evidence>
<evidence type="ECO:0000313" key="2">
    <source>
        <dbReference type="EMBL" id="CAB1427600.1"/>
    </source>
</evidence>
<feature type="region of interest" description="Disordered" evidence="1">
    <location>
        <begin position="206"/>
        <end position="230"/>
    </location>
</feature>
<feature type="compositionally biased region" description="Pro residues" evidence="1">
    <location>
        <begin position="211"/>
        <end position="230"/>
    </location>
</feature>
<proteinExistence type="predicted"/>